<evidence type="ECO:0000313" key="7">
    <source>
        <dbReference type="EMBL" id="SUP81242.1"/>
    </source>
</evidence>
<name>A0A380Q6S5_YERPU</name>
<feature type="domain" description="JAB" evidence="6">
    <location>
        <begin position="75"/>
        <end position="148"/>
    </location>
</feature>
<evidence type="ECO:0000256" key="1">
    <source>
        <dbReference type="ARBA" id="ARBA00022670"/>
    </source>
</evidence>
<evidence type="ECO:0000259" key="6">
    <source>
        <dbReference type="Pfam" id="PF14464"/>
    </source>
</evidence>
<proteinExistence type="predicted"/>
<dbReference type="RefSeq" id="WP_115115209.1">
    <property type="nucleotide sequence ID" value="NZ_UHJC01000001.1"/>
</dbReference>
<sequence>MSGPVWQWIWPGVETELMVSRSVSDVFCSYRQNNSSVEKGGQLFVDPTYPSGMLLSFATIPHYADRAGRTWLELDAERCREEIENANEQGLRLVGYWHTHPQVIPQISSTDILSFTRFAQRYAQELPYPIAVIVGTSPSPEGVKAWSIRAGTCIEALRINEAD</sequence>
<dbReference type="GO" id="GO:0046872">
    <property type="term" value="F:metal ion binding"/>
    <property type="evidence" value="ECO:0007669"/>
    <property type="project" value="UniProtKB-KW"/>
</dbReference>
<dbReference type="InterPro" id="IPR028090">
    <property type="entry name" value="JAB_dom_prok"/>
</dbReference>
<evidence type="ECO:0000256" key="5">
    <source>
        <dbReference type="ARBA" id="ARBA00023049"/>
    </source>
</evidence>
<organism evidence="7 8">
    <name type="scientific">Yersinia pseudotuberculosis</name>
    <dbReference type="NCBI Taxonomy" id="633"/>
    <lineage>
        <taxon>Bacteria</taxon>
        <taxon>Pseudomonadati</taxon>
        <taxon>Pseudomonadota</taxon>
        <taxon>Gammaproteobacteria</taxon>
        <taxon>Enterobacterales</taxon>
        <taxon>Yersiniaceae</taxon>
        <taxon>Yersinia</taxon>
    </lineage>
</organism>
<keyword evidence="3" id="KW-0378">Hydrolase</keyword>
<dbReference type="AlphaFoldDB" id="A0A380Q6S5"/>
<dbReference type="Pfam" id="PF14464">
    <property type="entry name" value="Prok-JAB"/>
    <property type="match status" value="1"/>
</dbReference>
<keyword evidence="5" id="KW-0482">Metalloprotease</keyword>
<protein>
    <recommendedName>
        <fullName evidence="6">JAB domain-containing protein</fullName>
    </recommendedName>
</protein>
<gene>
    <name evidence="7" type="ORF">NCTC8580_01325</name>
</gene>
<evidence type="ECO:0000313" key="8">
    <source>
        <dbReference type="Proteomes" id="UP000255087"/>
    </source>
</evidence>
<dbReference type="GO" id="GO:0006508">
    <property type="term" value="P:proteolysis"/>
    <property type="evidence" value="ECO:0007669"/>
    <property type="project" value="UniProtKB-KW"/>
</dbReference>
<evidence type="ECO:0000256" key="3">
    <source>
        <dbReference type="ARBA" id="ARBA00022801"/>
    </source>
</evidence>
<dbReference type="Gene3D" id="3.40.140.10">
    <property type="entry name" value="Cytidine Deaminase, domain 2"/>
    <property type="match status" value="1"/>
</dbReference>
<keyword evidence="2" id="KW-0479">Metal-binding</keyword>
<evidence type="ECO:0000256" key="2">
    <source>
        <dbReference type="ARBA" id="ARBA00022723"/>
    </source>
</evidence>
<accession>A0A380Q6S5</accession>
<dbReference type="SUPFAM" id="SSF102712">
    <property type="entry name" value="JAB1/MPN domain"/>
    <property type="match status" value="1"/>
</dbReference>
<keyword evidence="4" id="KW-0862">Zinc</keyword>
<dbReference type="GO" id="GO:0008237">
    <property type="term" value="F:metallopeptidase activity"/>
    <property type="evidence" value="ECO:0007669"/>
    <property type="project" value="UniProtKB-KW"/>
</dbReference>
<dbReference type="Proteomes" id="UP000255087">
    <property type="component" value="Unassembled WGS sequence"/>
</dbReference>
<reference evidence="7 8" key="1">
    <citation type="submission" date="2018-06" db="EMBL/GenBank/DDBJ databases">
        <authorList>
            <consortium name="Pathogen Informatics"/>
            <person name="Doyle S."/>
        </authorList>
    </citation>
    <scope>NUCLEOTIDE SEQUENCE [LARGE SCALE GENOMIC DNA]</scope>
    <source>
        <strain evidence="7 8">NCTC8580</strain>
    </source>
</reference>
<dbReference type="EMBL" id="UHJC01000001">
    <property type="protein sequence ID" value="SUP81242.1"/>
    <property type="molecule type" value="Genomic_DNA"/>
</dbReference>
<keyword evidence="1" id="KW-0645">Protease</keyword>
<evidence type="ECO:0000256" key="4">
    <source>
        <dbReference type="ARBA" id="ARBA00022833"/>
    </source>
</evidence>